<evidence type="ECO:0000256" key="5">
    <source>
        <dbReference type="ARBA" id="ARBA00022777"/>
    </source>
</evidence>
<dbReference type="GO" id="GO:0005524">
    <property type="term" value="F:ATP binding"/>
    <property type="evidence" value="ECO:0007669"/>
    <property type="project" value="UniProtKB-KW"/>
</dbReference>
<evidence type="ECO:0000256" key="2">
    <source>
        <dbReference type="ARBA" id="ARBA00012958"/>
    </source>
</evidence>
<evidence type="ECO:0000313" key="9">
    <source>
        <dbReference type="EMBL" id="AWR95100.1"/>
    </source>
</evidence>
<comment type="pathway">
    <text evidence="1">Isoprenoid biosynthesis; isopentenyl diphosphate biosynthesis via mevalonate pathway; isopentenyl diphosphate from (R)-mevalonate: step 2/3.</text>
</comment>
<evidence type="ECO:0000256" key="6">
    <source>
        <dbReference type="ARBA" id="ARBA00022840"/>
    </source>
</evidence>
<dbReference type="OrthoDB" id="36273at2157"/>
<dbReference type="InterPro" id="IPR006204">
    <property type="entry name" value="GHMP_kinase_N_dom"/>
</dbReference>
<gene>
    <name evidence="9" type="ORF">DFR85_11330</name>
</gene>
<dbReference type="GO" id="GO:0004631">
    <property type="term" value="F:phosphomevalonate kinase activity"/>
    <property type="evidence" value="ECO:0007669"/>
    <property type="project" value="UniProtKB-EC"/>
</dbReference>
<dbReference type="EC" id="2.7.4.2" evidence="2"/>
<proteinExistence type="predicted"/>
<dbReference type="RefSeq" id="WP_110270981.1">
    <property type="nucleotide sequence ID" value="NZ_CP029289.2"/>
</dbReference>
<dbReference type="Gene3D" id="3.30.230.10">
    <property type="match status" value="1"/>
</dbReference>
<feature type="domain" description="GHMP kinase C-terminal" evidence="8">
    <location>
        <begin position="250"/>
        <end position="297"/>
    </location>
</feature>
<sequence>MISAPGKVLWIGSYAVVFGGISHVISINKRVRCEVIDSERTFFETSYGNYYENGNELISSVKKVIVEKFGFFPKVHVKLINDKDFEINNKKTGLGSSSAATVALTACIYHKITNKLDLDEIHKLAQKANFIRQKGIGSGFDIASAMYGSIIYKRFTDINKMDFYYEKLKIGKYMMILGFTGRSSNTVDLVKEFVKKEKDPRFKEVIDELNIENETAIKLLKLGKIDEACVHVDLAWNFLNFIAEDIIGIKLQSRQDKELISIAKREGAWTSIMPGAGGGDIIFAIGDNLDNVKKAWEIKGIKIIEIAEDEGLKIDS</sequence>
<dbReference type="UniPathway" id="UPA00057">
    <property type="reaction ID" value="UER00099"/>
</dbReference>
<keyword evidence="10" id="KW-1185">Reference proteome</keyword>
<dbReference type="PRINTS" id="PR00960">
    <property type="entry name" value="LMBPPROTEIN"/>
</dbReference>
<dbReference type="Proteomes" id="UP000248044">
    <property type="component" value="Chromosome"/>
</dbReference>
<keyword evidence="5 9" id="KW-0418">Kinase</keyword>
<reference evidence="9 10" key="1">
    <citation type="submission" date="2018-05" db="EMBL/GenBank/DDBJ databases">
        <title>Complete Genome Sequences of Extremely Thermoacidophilic, Metal-Mobilizing Type-Strain Members of the Archaeal Family Sulfolobaceae: Acidianus brierleyi DSM-1651T, Acidianus sulfidivorans DSM-18786T, Metallosphaera hakonensis DSM-7519T, and Metallosphaera prunae DSM-10039T.</title>
        <authorList>
            <person name="Counts J.A."/>
            <person name="Kelly R.M."/>
        </authorList>
    </citation>
    <scope>NUCLEOTIDE SEQUENCE [LARGE SCALE GENOMIC DNA]</scope>
    <source>
        <strain evidence="9 10">DSM 1651</strain>
    </source>
</reference>
<accession>A0A2U9IGG4</accession>
<keyword evidence="6" id="KW-0067">ATP-binding</keyword>
<dbReference type="Gene3D" id="3.30.70.890">
    <property type="entry name" value="GHMP kinase, C-terminal domain"/>
    <property type="match status" value="1"/>
</dbReference>
<evidence type="ECO:0000313" key="10">
    <source>
        <dbReference type="Proteomes" id="UP000248044"/>
    </source>
</evidence>
<name>A0A2U9IGG4_9CREN</name>
<dbReference type="InterPro" id="IPR001174">
    <property type="entry name" value="HddA/FKP"/>
</dbReference>
<dbReference type="SUPFAM" id="SSF54211">
    <property type="entry name" value="Ribosomal protein S5 domain 2-like"/>
    <property type="match status" value="1"/>
</dbReference>
<dbReference type="GO" id="GO:0019287">
    <property type="term" value="P:isopentenyl diphosphate biosynthetic process, mevalonate pathway"/>
    <property type="evidence" value="ECO:0007669"/>
    <property type="project" value="UniProtKB-UniPathway"/>
</dbReference>
<protein>
    <recommendedName>
        <fullName evidence="2">phosphomevalonate kinase</fullName>
        <ecNumber evidence="2">2.7.4.2</ecNumber>
    </recommendedName>
</protein>
<dbReference type="AlphaFoldDB" id="A0A2U9IGG4"/>
<dbReference type="InterPro" id="IPR014721">
    <property type="entry name" value="Ribsml_uS5_D2-typ_fold_subgr"/>
</dbReference>
<dbReference type="InterPro" id="IPR036554">
    <property type="entry name" value="GHMP_kinase_C_sf"/>
</dbReference>
<evidence type="ECO:0000256" key="1">
    <source>
        <dbReference type="ARBA" id="ARBA00005017"/>
    </source>
</evidence>
<dbReference type="GO" id="GO:0010142">
    <property type="term" value="P:farnesyl diphosphate biosynthetic process, mevalonate pathway"/>
    <property type="evidence" value="ECO:0007669"/>
    <property type="project" value="TreeGrafter"/>
</dbReference>
<dbReference type="InterPro" id="IPR035102">
    <property type="entry name" value="Phosphomevalonate_kinase"/>
</dbReference>
<keyword evidence="4" id="KW-0547">Nucleotide-binding</keyword>
<dbReference type="SUPFAM" id="SSF55060">
    <property type="entry name" value="GHMP Kinase, C-terminal domain"/>
    <property type="match status" value="1"/>
</dbReference>
<dbReference type="InterPro" id="IPR020568">
    <property type="entry name" value="Ribosomal_Su5_D2-typ_SF"/>
</dbReference>
<evidence type="ECO:0000256" key="4">
    <source>
        <dbReference type="ARBA" id="ARBA00022741"/>
    </source>
</evidence>
<organism evidence="9 10">
    <name type="scientific">Acidianus brierleyi</name>
    <dbReference type="NCBI Taxonomy" id="41673"/>
    <lineage>
        <taxon>Archaea</taxon>
        <taxon>Thermoproteota</taxon>
        <taxon>Thermoprotei</taxon>
        <taxon>Sulfolobales</taxon>
        <taxon>Sulfolobaceae</taxon>
        <taxon>Acidianus</taxon>
    </lineage>
</organism>
<dbReference type="PANTHER" id="PTHR31814">
    <property type="match status" value="1"/>
</dbReference>
<dbReference type="GeneID" id="36832756"/>
<dbReference type="KEGG" id="abri:DFR85_11330"/>
<dbReference type="EMBL" id="CP029289">
    <property type="protein sequence ID" value="AWR95100.1"/>
    <property type="molecule type" value="Genomic_DNA"/>
</dbReference>
<dbReference type="PANTHER" id="PTHR31814:SF2">
    <property type="entry name" value="PHOSPHOMEVALONATE KINASE"/>
    <property type="match status" value="1"/>
</dbReference>
<dbReference type="InterPro" id="IPR013750">
    <property type="entry name" value="GHMP_kinase_C_dom"/>
</dbReference>
<dbReference type="Pfam" id="PF00288">
    <property type="entry name" value="GHMP_kinases_N"/>
    <property type="match status" value="1"/>
</dbReference>
<evidence type="ECO:0000259" key="7">
    <source>
        <dbReference type="Pfam" id="PF00288"/>
    </source>
</evidence>
<keyword evidence="3" id="KW-0808">Transferase</keyword>
<evidence type="ECO:0000259" key="8">
    <source>
        <dbReference type="Pfam" id="PF08544"/>
    </source>
</evidence>
<dbReference type="Pfam" id="PF08544">
    <property type="entry name" value="GHMP_kinases_C"/>
    <property type="match status" value="1"/>
</dbReference>
<evidence type="ECO:0000256" key="3">
    <source>
        <dbReference type="ARBA" id="ARBA00022679"/>
    </source>
</evidence>
<feature type="domain" description="GHMP kinase N-terminal" evidence="7">
    <location>
        <begin position="58"/>
        <end position="148"/>
    </location>
</feature>